<reference evidence="2 3" key="2">
    <citation type="submission" date="2019-07" db="EMBL/GenBank/DDBJ databases">
        <title>Algibacter marinivivus sp. nov., isolated from the surface of a marine red alga.</title>
        <authorList>
            <person name="Zhong X."/>
            <person name="Xu W."/>
            <person name="Zhang Y."/>
            <person name="Zhang Q."/>
            <person name="Du Z."/>
        </authorList>
    </citation>
    <scope>NUCLEOTIDE SEQUENCE [LARGE SCALE GENOMIC DNA]</scope>
    <source>
        <strain evidence="2 3">RU-4-M-4</strain>
    </source>
</reference>
<dbReference type="OrthoDB" id="1431099at2"/>
<dbReference type="EMBL" id="VMBF01000007">
    <property type="protein sequence ID" value="TSJ74633.1"/>
    <property type="molecule type" value="Genomic_DNA"/>
</dbReference>
<dbReference type="RefSeq" id="WP_144116742.1">
    <property type="nucleotide sequence ID" value="NZ_JACHGE010000010.1"/>
</dbReference>
<dbReference type="SUPFAM" id="SSF49464">
    <property type="entry name" value="Carboxypeptidase regulatory domain-like"/>
    <property type="match status" value="1"/>
</dbReference>
<reference evidence="1" key="3">
    <citation type="submission" date="2019-09" db="EMBL/GenBank/DDBJ databases">
        <authorList>
            <person name="Zhang D.-C."/>
        </authorList>
    </citation>
    <scope>NUCLEOTIDE SEQUENCE</scope>
    <source>
        <strain evidence="1">RU-4-M-4</strain>
    </source>
</reference>
<organism evidence="1 4">
    <name type="scientific">Algibacter amylolyticus</name>
    <dbReference type="NCBI Taxonomy" id="1608400"/>
    <lineage>
        <taxon>Bacteria</taxon>
        <taxon>Pseudomonadati</taxon>
        <taxon>Bacteroidota</taxon>
        <taxon>Flavobacteriia</taxon>
        <taxon>Flavobacteriales</taxon>
        <taxon>Flavobacteriaceae</taxon>
        <taxon>Algibacter</taxon>
    </lineage>
</organism>
<accession>A0A5M7B3K8</accession>
<proteinExistence type="predicted"/>
<name>A0A5M7B3K8_9FLAO</name>
<keyword evidence="3" id="KW-1185">Reference proteome</keyword>
<evidence type="ECO:0000313" key="1">
    <source>
        <dbReference type="EMBL" id="KAA5824156.1"/>
    </source>
</evidence>
<reference evidence="1 4" key="1">
    <citation type="journal article" date="2015" name="Int. J. Syst. Evol. Microbiol.">
        <title>Algibacter amylolyticus sp. nov., isolated from intertidal sediment.</title>
        <authorList>
            <person name="Zhang D.C."/>
            <person name="Wu J."/>
            <person name="Neuner K."/>
            <person name="Yao J."/>
            <person name="Margesin R."/>
        </authorList>
    </citation>
    <scope>NUCLEOTIDE SEQUENCE [LARGE SCALE GENOMIC DNA]</scope>
    <source>
        <strain evidence="1 4">RU-4-M-4</strain>
    </source>
</reference>
<evidence type="ECO:0000313" key="3">
    <source>
        <dbReference type="Proteomes" id="UP000315145"/>
    </source>
</evidence>
<dbReference type="EMBL" id="VWRS01000007">
    <property type="protein sequence ID" value="KAA5824156.1"/>
    <property type="molecule type" value="Genomic_DNA"/>
</dbReference>
<evidence type="ECO:0008006" key="5">
    <source>
        <dbReference type="Google" id="ProtNLM"/>
    </source>
</evidence>
<dbReference type="Proteomes" id="UP000322315">
    <property type="component" value="Unassembled WGS sequence"/>
</dbReference>
<dbReference type="Pfam" id="PF13715">
    <property type="entry name" value="CarbopepD_reg_2"/>
    <property type="match status" value="1"/>
</dbReference>
<gene>
    <name evidence="1" type="ORF">F2B50_11115</name>
    <name evidence="2" type="ORF">FPF71_11115</name>
</gene>
<protein>
    <recommendedName>
        <fullName evidence="5">Carboxypeptidase-like regulatory domain-containing protein</fullName>
    </recommendedName>
</protein>
<evidence type="ECO:0000313" key="4">
    <source>
        <dbReference type="Proteomes" id="UP000322315"/>
    </source>
</evidence>
<comment type="caution">
    <text evidence="1">The sequence shown here is derived from an EMBL/GenBank/DDBJ whole genome shotgun (WGS) entry which is preliminary data.</text>
</comment>
<dbReference type="InterPro" id="IPR008969">
    <property type="entry name" value="CarboxyPept-like_regulatory"/>
</dbReference>
<dbReference type="AlphaFoldDB" id="A0A5M7B3K8"/>
<sequence>MSRTLLFVFLILLALPGYSQAINRVEVSGVLLSKNNDIEAVTVFNKSSNKGTITDVEGRFKLHVALNDIIEISALQFQTVHVTIDEVIIASKALKIQLVEQVNQLDAVTLSSGLTGNMGTDIAQVKTVKPMILDMGNMDVDFEYNVDKAFDNSVIQDHLTSVIDPGARKYQPDLFKILKFLTKSKKDLKLTKEVFVGDNYQKPKDIFSVYSLNDLKELFEIPEDKLNAYVAFVENNGIEPDLFKDENRILLIEFLVKQKEQFLKTQHVKN</sequence>
<dbReference type="Proteomes" id="UP000315145">
    <property type="component" value="Unassembled WGS sequence"/>
</dbReference>
<evidence type="ECO:0000313" key="2">
    <source>
        <dbReference type="EMBL" id="TSJ74633.1"/>
    </source>
</evidence>